<name>A0A8S9U2D5_PHYIN</name>
<organism evidence="2 3">
    <name type="scientific">Phytophthora infestans</name>
    <name type="common">Potato late blight agent</name>
    <name type="synonym">Botrytis infestans</name>
    <dbReference type="NCBI Taxonomy" id="4787"/>
    <lineage>
        <taxon>Eukaryota</taxon>
        <taxon>Sar</taxon>
        <taxon>Stramenopiles</taxon>
        <taxon>Oomycota</taxon>
        <taxon>Peronosporomycetes</taxon>
        <taxon>Peronosporales</taxon>
        <taxon>Peronosporaceae</taxon>
        <taxon>Phytophthora</taxon>
    </lineage>
</organism>
<feature type="region of interest" description="Disordered" evidence="1">
    <location>
        <begin position="38"/>
        <end position="126"/>
    </location>
</feature>
<comment type="caution">
    <text evidence="2">The sequence shown here is derived from an EMBL/GenBank/DDBJ whole genome shotgun (WGS) entry which is preliminary data.</text>
</comment>
<feature type="compositionally biased region" description="Polar residues" evidence="1">
    <location>
        <begin position="1"/>
        <end position="10"/>
    </location>
</feature>
<feature type="compositionally biased region" description="Polar residues" evidence="1">
    <location>
        <begin position="327"/>
        <end position="336"/>
    </location>
</feature>
<proteinExistence type="predicted"/>
<dbReference type="Proteomes" id="UP000704712">
    <property type="component" value="Unassembled WGS sequence"/>
</dbReference>
<dbReference type="EMBL" id="JAACNO010002366">
    <property type="protein sequence ID" value="KAF4133527.1"/>
    <property type="molecule type" value="Genomic_DNA"/>
</dbReference>
<sequence length="369" mass="40031">MSTQECSNALASEETPPIAGLSERLEVIRGKEMDPVLWSEASSIESGEDSQQSSSEATEAPPTKKARLASDQVNVRASRTSIPTKKKAVSKKKTAHKKTKKAAPKKSAPAKKTSAPKKSKTPAPPMRWTVPLTALAIETRYKNPRVLKKFAVSTADTKMMRAKWEATIHTFLEQALIDNAWGDAEQPRDVSVDQFKNKLNAVRTAYRAKRTQLLATGNKALEDTSGSEDEEEEGQYAEMPRNFSSLYRVALGKELTALWPLLCDVFSGNPGCTGEPIIESGVSRDRLTEDVDDEHSVYVNGDESDEACSDTSLDARKEAKANAKARSQSSKPSSNRPVDAIAGSLEAGFGSIERILTARQSTRSGEGGA</sequence>
<evidence type="ECO:0000313" key="3">
    <source>
        <dbReference type="Proteomes" id="UP000704712"/>
    </source>
</evidence>
<feature type="region of interest" description="Disordered" evidence="1">
    <location>
        <begin position="319"/>
        <end position="342"/>
    </location>
</feature>
<feature type="compositionally biased region" description="Low complexity" evidence="1">
    <location>
        <begin position="42"/>
        <end position="56"/>
    </location>
</feature>
<evidence type="ECO:0000256" key="1">
    <source>
        <dbReference type="SAM" id="MobiDB-lite"/>
    </source>
</evidence>
<protein>
    <submittedName>
        <fullName evidence="2">Uncharacterized protein</fullName>
    </submittedName>
</protein>
<gene>
    <name evidence="2" type="ORF">GN958_ATG17289</name>
</gene>
<feature type="compositionally biased region" description="Polar residues" evidence="1">
    <location>
        <begin position="71"/>
        <end position="82"/>
    </location>
</feature>
<feature type="compositionally biased region" description="Acidic residues" evidence="1">
    <location>
        <begin position="225"/>
        <end position="235"/>
    </location>
</feature>
<feature type="region of interest" description="Disordered" evidence="1">
    <location>
        <begin position="217"/>
        <end position="237"/>
    </location>
</feature>
<feature type="compositionally biased region" description="Basic residues" evidence="1">
    <location>
        <begin position="84"/>
        <end position="104"/>
    </location>
</feature>
<reference evidence="2" key="1">
    <citation type="submission" date="2020-03" db="EMBL/GenBank/DDBJ databases">
        <title>Hybrid Assembly of Korean Phytophthora infestans isolates.</title>
        <authorList>
            <person name="Prokchorchik M."/>
            <person name="Lee Y."/>
            <person name="Seo J."/>
            <person name="Cho J.-H."/>
            <person name="Park Y.-E."/>
            <person name="Jang D.-C."/>
            <person name="Im J.-S."/>
            <person name="Choi J.-G."/>
            <person name="Park H.-J."/>
            <person name="Lee G.-B."/>
            <person name="Lee Y.-G."/>
            <person name="Hong S.-Y."/>
            <person name="Cho K."/>
            <person name="Sohn K.H."/>
        </authorList>
    </citation>
    <scope>NUCLEOTIDE SEQUENCE</scope>
    <source>
        <strain evidence="2">KR_2_A2</strain>
    </source>
</reference>
<dbReference type="AlphaFoldDB" id="A0A8S9U2D5"/>
<feature type="region of interest" description="Disordered" evidence="1">
    <location>
        <begin position="1"/>
        <end position="23"/>
    </location>
</feature>
<evidence type="ECO:0000313" key="2">
    <source>
        <dbReference type="EMBL" id="KAF4133527.1"/>
    </source>
</evidence>
<accession>A0A8S9U2D5</accession>